<sequence>MTSPTDLSTDVATLQALLIASEERNLRKEDRIIRLEKQLPDFKRALYGAKSEKGHPDQYHLALQDIETAMAIVNAEDEAVDPPNTTGASKPRAGRGVLPKHLPRIEKVIVPDDMTRDCGSERHIIGEDISERLDIVPAQFRVIVTRRPKYACRSCEAV</sequence>
<feature type="domain" description="Transposase IS66 zinc-finger binding" evidence="1">
    <location>
        <begin position="117"/>
        <end position="156"/>
    </location>
</feature>
<dbReference type="RefSeq" id="WP_015494097.1">
    <property type="nucleotide sequence ID" value="NC_020908.1"/>
</dbReference>
<evidence type="ECO:0000313" key="3">
    <source>
        <dbReference type="EMBL" id="AGI70865.1"/>
    </source>
</evidence>
<dbReference type="InterPro" id="IPR024463">
    <property type="entry name" value="Transposase_TnpC_homeodom"/>
</dbReference>
<dbReference type="eggNOG" id="COG4372">
    <property type="taxonomic scope" value="Bacteria"/>
</dbReference>
<gene>
    <name evidence="3" type="ORF">OA238_c06380</name>
</gene>
<proteinExistence type="predicted"/>
<dbReference type="InterPro" id="IPR024474">
    <property type="entry name" value="Znf_dom_IS66"/>
</dbReference>
<protein>
    <recommendedName>
        <fullName evidence="5">IS66 family transposase</fullName>
    </recommendedName>
</protein>
<evidence type="ECO:0000259" key="1">
    <source>
        <dbReference type="Pfam" id="PF13005"/>
    </source>
</evidence>
<dbReference type="OrthoDB" id="9800877at2"/>
<dbReference type="PANTHER" id="PTHR33678">
    <property type="entry name" value="BLL1576 PROTEIN"/>
    <property type="match status" value="1"/>
</dbReference>
<organism evidence="3 4">
    <name type="scientific">Octadecabacter arcticus 238</name>
    <dbReference type="NCBI Taxonomy" id="391616"/>
    <lineage>
        <taxon>Bacteria</taxon>
        <taxon>Pseudomonadati</taxon>
        <taxon>Pseudomonadota</taxon>
        <taxon>Alphaproteobacteria</taxon>
        <taxon>Rhodobacterales</taxon>
        <taxon>Roseobacteraceae</taxon>
        <taxon>Octadecabacter</taxon>
    </lineage>
</organism>
<keyword evidence="4" id="KW-1185">Reference proteome</keyword>
<evidence type="ECO:0008006" key="5">
    <source>
        <dbReference type="Google" id="ProtNLM"/>
    </source>
</evidence>
<dbReference type="Pfam" id="PF13007">
    <property type="entry name" value="LZ_Tnp_IS66"/>
    <property type="match status" value="1"/>
</dbReference>
<name>M9RM37_9RHOB</name>
<evidence type="ECO:0000259" key="2">
    <source>
        <dbReference type="Pfam" id="PF13007"/>
    </source>
</evidence>
<dbReference type="EMBL" id="CP003742">
    <property type="protein sequence ID" value="AGI70865.1"/>
    <property type="molecule type" value="Genomic_DNA"/>
</dbReference>
<dbReference type="AlphaFoldDB" id="M9RM37"/>
<feature type="domain" description="Transposase TnpC homeodomain" evidence="2">
    <location>
        <begin position="34"/>
        <end position="106"/>
    </location>
</feature>
<dbReference type="Pfam" id="PF13005">
    <property type="entry name" value="zf-IS66"/>
    <property type="match status" value="1"/>
</dbReference>
<reference evidence="3 4" key="1">
    <citation type="journal article" date="2013" name="PLoS ONE">
        <title>Poles Apart: Arctic and Antarctic Octadecabacter strains Share High Genome Plasticity and a New Type of Xanthorhodopsin.</title>
        <authorList>
            <person name="Vollmers J."/>
            <person name="Voget S."/>
            <person name="Dietrich S."/>
            <person name="Gollnow K."/>
            <person name="Smits M."/>
            <person name="Meyer K."/>
            <person name="Brinkhoff T."/>
            <person name="Simon M."/>
            <person name="Daniel R."/>
        </authorList>
    </citation>
    <scope>NUCLEOTIDE SEQUENCE [LARGE SCALE GENOMIC DNA]</scope>
    <source>
        <strain evidence="3 4">238</strain>
    </source>
</reference>
<dbReference type="PANTHER" id="PTHR33678:SF1">
    <property type="entry name" value="BLL1576 PROTEIN"/>
    <property type="match status" value="1"/>
</dbReference>
<dbReference type="Proteomes" id="UP000004688">
    <property type="component" value="Chromosome"/>
</dbReference>
<dbReference type="KEGG" id="oar:OA238_c06380"/>
<dbReference type="InterPro" id="IPR052344">
    <property type="entry name" value="Transposase-related"/>
</dbReference>
<accession>M9RM37</accession>
<dbReference type="HOGENOM" id="CLU_023034_7_1_5"/>
<evidence type="ECO:0000313" key="4">
    <source>
        <dbReference type="Proteomes" id="UP000004688"/>
    </source>
</evidence>
<dbReference type="STRING" id="391616.OA238_c06380"/>